<keyword evidence="6" id="KW-0812">Transmembrane</keyword>
<dbReference type="GO" id="GO:0005178">
    <property type="term" value="F:integrin binding"/>
    <property type="evidence" value="ECO:0007669"/>
    <property type="project" value="TreeGrafter"/>
</dbReference>
<reference evidence="8" key="2">
    <citation type="submission" date="2020-05" db="UniProtKB">
        <authorList>
            <consortium name="EnsemblMetazoa"/>
        </authorList>
    </citation>
    <scope>IDENTIFICATION</scope>
    <source>
        <strain evidence="8">A-37</strain>
    </source>
</reference>
<feature type="transmembrane region" description="Helical" evidence="6">
    <location>
        <begin position="375"/>
        <end position="398"/>
    </location>
</feature>
<dbReference type="InterPro" id="IPR032695">
    <property type="entry name" value="Integrin_dom_sf"/>
</dbReference>
<dbReference type="Pfam" id="PF20806">
    <property type="entry name" value="Integrin_A_Ig_3"/>
    <property type="match status" value="1"/>
</dbReference>
<keyword evidence="3 6" id="KW-0472">Membrane</keyword>
<dbReference type="PANTHER" id="PTHR23220:SF133">
    <property type="entry name" value="INTEGRIN ALPHA-PS2"/>
    <property type="match status" value="1"/>
</dbReference>
<evidence type="ECO:0000313" key="8">
    <source>
        <dbReference type="EnsemblMetazoa" id="ACUA014202-PA"/>
    </source>
</evidence>
<evidence type="ECO:0000256" key="1">
    <source>
        <dbReference type="ARBA" id="ARBA00004479"/>
    </source>
</evidence>
<accession>A0A182MBH4</accession>
<keyword evidence="9" id="KW-1185">Reference proteome</keyword>
<dbReference type="Gene3D" id="2.60.40.1530">
    <property type="entry name" value="ntegrin, alpha v. Chain A, domain 4"/>
    <property type="match status" value="1"/>
</dbReference>
<evidence type="ECO:0000256" key="3">
    <source>
        <dbReference type="ARBA" id="ARBA00023136"/>
    </source>
</evidence>
<evidence type="ECO:0000313" key="9">
    <source>
        <dbReference type="Proteomes" id="UP000075883"/>
    </source>
</evidence>
<feature type="compositionally biased region" description="Low complexity" evidence="5">
    <location>
        <begin position="157"/>
        <end position="172"/>
    </location>
</feature>
<evidence type="ECO:0000256" key="4">
    <source>
        <dbReference type="ARBA" id="ARBA00023180"/>
    </source>
</evidence>
<evidence type="ECO:0000259" key="7">
    <source>
        <dbReference type="Pfam" id="PF20806"/>
    </source>
</evidence>
<dbReference type="Proteomes" id="UP000075883">
    <property type="component" value="Unassembled WGS sequence"/>
</dbReference>
<dbReference type="AlphaFoldDB" id="A0A182MBH4"/>
<keyword evidence="6" id="KW-1133">Transmembrane helix</keyword>
<evidence type="ECO:0000256" key="6">
    <source>
        <dbReference type="SAM" id="Phobius"/>
    </source>
</evidence>
<organism evidence="8 9">
    <name type="scientific">Anopheles culicifacies</name>
    <dbReference type="NCBI Taxonomy" id="139723"/>
    <lineage>
        <taxon>Eukaryota</taxon>
        <taxon>Metazoa</taxon>
        <taxon>Ecdysozoa</taxon>
        <taxon>Arthropoda</taxon>
        <taxon>Hexapoda</taxon>
        <taxon>Insecta</taxon>
        <taxon>Pterygota</taxon>
        <taxon>Neoptera</taxon>
        <taxon>Endopterygota</taxon>
        <taxon>Diptera</taxon>
        <taxon>Nematocera</taxon>
        <taxon>Culicoidea</taxon>
        <taxon>Culicidae</taxon>
        <taxon>Anophelinae</taxon>
        <taxon>Anopheles</taxon>
        <taxon>culicifacies species complex</taxon>
    </lineage>
</organism>
<dbReference type="EMBL" id="AXCM01006073">
    <property type="status" value="NOT_ANNOTATED_CDS"/>
    <property type="molecule type" value="Genomic_DNA"/>
</dbReference>
<dbReference type="GO" id="GO:0007160">
    <property type="term" value="P:cell-matrix adhesion"/>
    <property type="evidence" value="ECO:0007669"/>
    <property type="project" value="TreeGrafter"/>
</dbReference>
<feature type="compositionally biased region" description="Basic and acidic residues" evidence="5">
    <location>
        <begin position="48"/>
        <end position="66"/>
    </location>
</feature>
<dbReference type="VEuPathDB" id="VectorBase:ACUA014202"/>
<keyword evidence="2" id="KW-0401">Integrin</keyword>
<reference evidence="9" key="1">
    <citation type="submission" date="2013-09" db="EMBL/GenBank/DDBJ databases">
        <title>The Genome Sequence of Anopheles culicifacies species A.</title>
        <authorList>
            <consortium name="The Broad Institute Genomics Platform"/>
            <person name="Neafsey D.E."/>
            <person name="Besansky N."/>
            <person name="Howell P."/>
            <person name="Walton C."/>
            <person name="Young S.K."/>
            <person name="Zeng Q."/>
            <person name="Gargeya S."/>
            <person name="Fitzgerald M."/>
            <person name="Haas B."/>
            <person name="Abouelleil A."/>
            <person name="Allen A.W."/>
            <person name="Alvarado L."/>
            <person name="Arachchi H.M."/>
            <person name="Berlin A.M."/>
            <person name="Chapman S.B."/>
            <person name="Gainer-Dewar J."/>
            <person name="Goldberg J."/>
            <person name="Griggs A."/>
            <person name="Gujja S."/>
            <person name="Hansen M."/>
            <person name="Howarth C."/>
            <person name="Imamovic A."/>
            <person name="Ireland A."/>
            <person name="Larimer J."/>
            <person name="McCowan C."/>
            <person name="Murphy C."/>
            <person name="Pearson M."/>
            <person name="Poon T.W."/>
            <person name="Priest M."/>
            <person name="Roberts A."/>
            <person name="Saif S."/>
            <person name="Shea T."/>
            <person name="Sisk P."/>
            <person name="Sykes S."/>
            <person name="Wortman J."/>
            <person name="Nusbaum C."/>
            <person name="Birren B."/>
        </authorList>
    </citation>
    <scope>NUCLEOTIDE SEQUENCE [LARGE SCALE GENOMIC DNA]</scope>
    <source>
        <strain evidence="9">A-37</strain>
    </source>
</reference>
<feature type="compositionally biased region" description="Acidic residues" evidence="5">
    <location>
        <begin position="200"/>
        <end position="220"/>
    </location>
</feature>
<dbReference type="InterPro" id="IPR048286">
    <property type="entry name" value="Integrin_alpha_Ig-like_3"/>
</dbReference>
<feature type="region of interest" description="Disordered" evidence="5">
    <location>
        <begin position="199"/>
        <end position="245"/>
    </location>
</feature>
<dbReference type="GO" id="GO:0007229">
    <property type="term" value="P:integrin-mediated signaling pathway"/>
    <property type="evidence" value="ECO:0007669"/>
    <property type="project" value="UniProtKB-KW"/>
</dbReference>
<dbReference type="PANTHER" id="PTHR23220">
    <property type="entry name" value="INTEGRIN ALPHA"/>
    <property type="match status" value="1"/>
</dbReference>
<dbReference type="GO" id="GO:0009897">
    <property type="term" value="C:external side of plasma membrane"/>
    <property type="evidence" value="ECO:0007669"/>
    <property type="project" value="TreeGrafter"/>
</dbReference>
<feature type="region of interest" description="Disordered" evidence="5">
    <location>
        <begin position="1"/>
        <end position="109"/>
    </location>
</feature>
<dbReference type="GO" id="GO:0033627">
    <property type="term" value="P:cell adhesion mediated by integrin"/>
    <property type="evidence" value="ECO:0007669"/>
    <property type="project" value="TreeGrafter"/>
</dbReference>
<name>A0A182MBH4_9DIPT</name>
<dbReference type="SUPFAM" id="SSF69179">
    <property type="entry name" value="Integrin domains"/>
    <property type="match status" value="1"/>
</dbReference>
<comment type="subcellular location">
    <subcellularLocation>
        <location evidence="1">Membrane</location>
        <topology evidence="1">Single-pass type I membrane protein</topology>
    </subcellularLocation>
</comment>
<feature type="compositionally biased region" description="Low complexity" evidence="5">
    <location>
        <begin position="15"/>
        <end position="37"/>
    </location>
</feature>
<proteinExistence type="predicted"/>
<dbReference type="PROSITE" id="PS00242">
    <property type="entry name" value="INTEGRIN_ALPHA"/>
    <property type="match status" value="1"/>
</dbReference>
<feature type="domain" description="Integrin alpha third immunoglobulin-like" evidence="7">
    <location>
        <begin position="247"/>
        <end position="366"/>
    </location>
</feature>
<dbReference type="EnsemblMetazoa" id="ACUA014202-RA">
    <property type="protein sequence ID" value="ACUA014202-PA"/>
    <property type="gene ID" value="ACUA014202"/>
</dbReference>
<sequence>MVDAGYGTASGGAASGFDASTSSSSSSSSGRNGTSSSVVYYTSKNRTTYRDENGRVHETESSEYRRHNYGLGSGQGDLVHEKEISSNALSGSSTRRRMMSPQDGETAPSRTGLITEFMHLGDYTGPGVGSTVSHDLNRLENKFRTEYTQQQVGGGSSAYHTASSSGSSSSGRQTHHTSREHQHQIESATFASNAYQGVGDEQEHDEDDYDSYDRSEEDSYVDAGPAGAPENRRTHPPGYGLPHLKQHLNQGHENVEQKFRYYQRFDRQRRQVPTQDESDRALEEALRCHATRCAIIHCKAGPIGNKDVAFIALRTRAVAHTFHQLSSSESLYFSTMNVARVLKLPYIGEPKDKPIKTHEIKVLATPERLVNPDVVPLWIVVLAACAGALILLLLIYLLSKCGFFERKRPTDLSERQPLNRNGNYHGDEHL</sequence>
<dbReference type="STRING" id="139723.A0A182MBH4"/>
<dbReference type="GO" id="GO:0008305">
    <property type="term" value="C:integrin complex"/>
    <property type="evidence" value="ECO:0007669"/>
    <property type="project" value="TreeGrafter"/>
</dbReference>
<dbReference type="GO" id="GO:0007157">
    <property type="term" value="P:heterophilic cell-cell adhesion via plasma membrane cell adhesion molecules"/>
    <property type="evidence" value="ECO:0007669"/>
    <property type="project" value="UniProtKB-ARBA"/>
</dbReference>
<evidence type="ECO:0000256" key="5">
    <source>
        <dbReference type="SAM" id="MobiDB-lite"/>
    </source>
</evidence>
<dbReference type="InterPro" id="IPR018184">
    <property type="entry name" value="Integrin_alpha_C_CS"/>
</dbReference>
<feature type="region of interest" description="Disordered" evidence="5">
    <location>
        <begin position="149"/>
        <end position="184"/>
    </location>
</feature>
<dbReference type="Gene3D" id="1.20.5.930">
    <property type="entry name" value="Bicelle-embedded integrin alpha(iib) transmembrane segment"/>
    <property type="match status" value="1"/>
</dbReference>
<evidence type="ECO:0000256" key="2">
    <source>
        <dbReference type="ARBA" id="ARBA00023037"/>
    </source>
</evidence>
<protein>
    <recommendedName>
        <fullName evidence="7">Integrin alpha third immunoglobulin-like domain-containing protein</fullName>
    </recommendedName>
</protein>
<keyword evidence="4" id="KW-0325">Glycoprotein</keyword>